<organism evidence="2 3">
    <name type="scientific">Henosepilachna vigintioctopunctata</name>
    <dbReference type="NCBI Taxonomy" id="420089"/>
    <lineage>
        <taxon>Eukaryota</taxon>
        <taxon>Metazoa</taxon>
        <taxon>Ecdysozoa</taxon>
        <taxon>Arthropoda</taxon>
        <taxon>Hexapoda</taxon>
        <taxon>Insecta</taxon>
        <taxon>Pterygota</taxon>
        <taxon>Neoptera</taxon>
        <taxon>Endopterygota</taxon>
        <taxon>Coleoptera</taxon>
        <taxon>Polyphaga</taxon>
        <taxon>Cucujiformia</taxon>
        <taxon>Coccinelloidea</taxon>
        <taxon>Coccinellidae</taxon>
        <taxon>Epilachninae</taxon>
        <taxon>Epilachnini</taxon>
        <taxon>Henosepilachna</taxon>
    </lineage>
</organism>
<proteinExistence type="predicted"/>
<evidence type="ECO:0000256" key="1">
    <source>
        <dbReference type="SAM" id="MobiDB-lite"/>
    </source>
</evidence>
<accession>A0AAW1UU32</accession>
<gene>
    <name evidence="2" type="ORF">WA026_007497</name>
</gene>
<keyword evidence="3" id="KW-1185">Reference proteome</keyword>
<dbReference type="EMBL" id="JARQZJ010000093">
    <property type="protein sequence ID" value="KAK9884653.1"/>
    <property type="molecule type" value="Genomic_DNA"/>
</dbReference>
<comment type="caution">
    <text evidence="2">The sequence shown here is derived from an EMBL/GenBank/DDBJ whole genome shotgun (WGS) entry which is preliminary data.</text>
</comment>
<sequence length="80" mass="9528">MEDYSEEALKKRKELQTKLVEERNKGNIAYLRYDKLIIEENNTSQEKRKRDMSTSPSSPNSAKKTTYFVYIQGKQDKCFR</sequence>
<evidence type="ECO:0000313" key="3">
    <source>
        <dbReference type="Proteomes" id="UP001431783"/>
    </source>
</evidence>
<evidence type="ECO:0000313" key="2">
    <source>
        <dbReference type="EMBL" id="KAK9884653.1"/>
    </source>
</evidence>
<feature type="region of interest" description="Disordered" evidence="1">
    <location>
        <begin position="41"/>
        <end position="66"/>
    </location>
</feature>
<dbReference type="AlphaFoldDB" id="A0AAW1UU32"/>
<protein>
    <submittedName>
        <fullName evidence="2">Uncharacterized protein</fullName>
    </submittedName>
</protein>
<name>A0AAW1UU32_9CUCU</name>
<dbReference type="Proteomes" id="UP001431783">
    <property type="component" value="Unassembled WGS sequence"/>
</dbReference>
<reference evidence="2 3" key="1">
    <citation type="submission" date="2023-03" db="EMBL/GenBank/DDBJ databases">
        <title>Genome insight into feeding habits of ladybird beetles.</title>
        <authorList>
            <person name="Li H.-S."/>
            <person name="Huang Y.-H."/>
            <person name="Pang H."/>
        </authorList>
    </citation>
    <scope>NUCLEOTIDE SEQUENCE [LARGE SCALE GENOMIC DNA]</scope>
    <source>
        <strain evidence="2">SYSU_2023b</strain>
        <tissue evidence="2">Whole body</tissue>
    </source>
</reference>
<feature type="compositionally biased region" description="Polar residues" evidence="1">
    <location>
        <begin position="53"/>
        <end position="64"/>
    </location>
</feature>